<dbReference type="FunFam" id="1.10.10.60:FF:000324">
    <property type="entry name" value="Transcription factor MYB3R-2"/>
    <property type="match status" value="1"/>
</dbReference>
<keyword evidence="3" id="KW-0805">Transcription regulation</keyword>
<feature type="domain" description="Myb-like" evidence="8">
    <location>
        <begin position="71"/>
        <end position="120"/>
    </location>
</feature>
<reference evidence="10 11" key="1">
    <citation type="submission" date="2021-09" db="EMBL/GenBank/DDBJ databases">
        <title>Genomic insights and catalytic innovation underlie evolution of tropane alkaloids biosynthesis.</title>
        <authorList>
            <person name="Wang Y.-J."/>
            <person name="Tian T."/>
            <person name="Huang J.-P."/>
            <person name="Huang S.-X."/>
        </authorList>
    </citation>
    <scope>NUCLEOTIDE SEQUENCE [LARGE SCALE GENOMIC DNA]</scope>
    <source>
        <strain evidence="10">KIB-2018</strain>
        <tissue evidence="10">Leaf</tissue>
    </source>
</reference>
<evidence type="ECO:0000259" key="8">
    <source>
        <dbReference type="PROSITE" id="PS50090"/>
    </source>
</evidence>
<dbReference type="FunFam" id="1.10.10.60:FF:000016">
    <property type="entry name" value="Transcriptional activator Myb isoform A"/>
    <property type="match status" value="1"/>
</dbReference>
<protein>
    <submittedName>
        <fullName evidence="10">Uncharacterized protein</fullName>
    </submittedName>
</protein>
<dbReference type="PANTHER" id="PTHR45614">
    <property type="entry name" value="MYB PROTEIN-RELATED"/>
    <property type="match status" value="1"/>
</dbReference>
<feature type="domain" description="HTH myb-type" evidence="9">
    <location>
        <begin position="76"/>
        <end position="120"/>
    </location>
</feature>
<dbReference type="Gene3D" id="1.10.10.60">
    <property type="entry name" value="Homeodomain-like"/>
    <property type="match status" value="3"/>
</dbReference>
<feature type="compositionally biased region" description="Basic and acidic residues" evidence="7">
    <location>
        <begin position="460"/>
        <end position="469"/>
    </location>
</feature>
<evidence type="ECO:0000313" key="10">
    <source>
        <dbReference type="EMBL" id="KAJ8747067.1"/>
    </source>
</evidence>
<keyword evidence="2" id="KW-0677">Repeat</keyword>
<gene>
    <name evidence="10" type="ORF">K2173_014445</name>
</gene>
<feature type="compositionally biased region" description="Polar residues" evidence="7">
    <location>
        <begin position="1"/>
        <end position="12"/>
    </location>
</feature>
<name>A0AAV8S4H6_9ROSI</name>
<dbReference type="PROSITE" id="PS50090">
    <property type="entry name" value="MYB_LIKE"/>
    <property type="match status" value="3"/>
</dbReference>
<dbReference type="FunFam" id="1.10.10.60:FF:000010">
    <property type="entry name" value="Transcriptional activator Myb isoform A"/>
    <property type="match status" value="1"/>
</dbReference>
<evidence type="ECO:0000256" key="1">
    <source>
        <dbReference type="ARBA" id="ARBA00004123"/>
    </source>
</evidence>
<dbReference type="GO" id="GO:0000978">
    <property type="term" value="F:RNA polymerase II cis-regulatory region sequence-specific DNA binding"/>
    <property type="evidence" value="ECO:0007669"/>
    <property type="project" value="TreeGrafter"/>
</dbReference>
<feature type="compositionally biased region" description="Polar residues" evidence="7">
    <location>
        <begin position="269"/>
        <end position="278"/>
    </location>
</feature>
<dbReference type="EMBL" id="JAIWQS010000241">
    <property type="protein sequence ID" value="KAJ8747067.1"/>
    <property type="molecule type" value="Genomic_DNA"/>
</dbReference>
<evidence type="ECO:0000256" key="5">
    <source>
        <dbReference type="ARBA" id="ARBA00023163"/>
    </source>
</evidence>
<evidence type="ECO:0000256" key="2">
    <source>
        <dbReference type="ARBA" id="ARBA00022737"/>
    </source>
</evidence>
<evidence type="ECO:0000256" key="4">
    <source>
        <dbReference type="ARBA" id="ARBA00023125"/>
    </source>
</evidence>
<dbReference type="CDD" id="cd00167">
    <property type="entry name" value="SANT"/>
    <property type="match status" value="3"/>
</dbReference>
<keyword evidence="4" id="KW-0238">DNA-binding</keyword>
<dbReference type="PROSITE" id="PS51294">
    <property type="entry name" value="HTH_MYB"/>
    <property type="match status" value="3"/>
</dbReference>
<feature type="compositionally biased region" description="Polar residues" evidence="7">
    <location>
        <begin position="290"/>
        <end position="304"/>
    </location>
</feature>
<dbReference type="AlphaFoldDB" id="A0AAV8S4H6"/>
<proteinExistence type="predicted"/>
<evidence type="ECO:0000256" key="3">
    <source>
        <dbReference type="ARBA" id="ARBA00023015"/>
    </source>
</evidence>
<accession>A0AAV8S4H6</accession>
<dbReference type="InterPro" id="IPR009057">
    <property type="entry name" value="Homeodomain-like_sf"/>
</dbReference>
<feature type="region of interest" description="Disordered" evidence="7">
    <location>
        <begin position="32"/>
        <end position="80"/>
    </location>
</feature>
<dbReference type="InterPro" id="IPR001005">
    <property type="entry name" value="SANT/Myb"/>
</dbReference>
<dbReference type="PANTHER" id="PTHR45614:SF194">
    <property type="entry name" value="TRANSCRIPTION FACTOR MYB3R-3-RELATED"/>
    <property type="match status" value="1"/>
</dbReference>
<organism evidence="10 11">
    <name type="scientific">Erythroxylum novogranatense</name>
    <dbReference type="NCBI Taxonomy" id="1862640"/>
    <lineage>
        <taxon>Eukaryota</taxon>
        <taxon>Viridiplantae</taxon>
        <taxon>Streptophyta</taxon>
        <taxon>Embryophyta</taxon>
        <taxon>Tracheophyta</taxon>
        <taxon>Spermatophyta</taxon>
        <taxon>Magnoliopsida</taxon>
        <taxon>eudicotyledons</taxon>
        <taxon>Gunneridae</taxon>
        <taxon>Pentapetalae</taxon>
        <taxon>rosids</taxon>
        <taxon>fabids</taxon>
        <taxon>Malpighiales</taxon>
        <taxon>Erythroxylaceae</taxon>
        <taxon>Erythroxylum</taxon>
    </lineage>
</organism>
<feature type="domain" description="Myb-like" evidence="8">
    <location>
        <begin position="173"/>
        <end position="223"/>
    </location>
</feature>
<feature type="domain" description="HTH myb-type" evidence="9">
    <location>
        <begin position="121"/>
        <end position="176"/>
    </location>
</feature>
<feature type="region of interest" description="Disordered" evidence="7">
    <location>
        <begin position="460"/>
        <end position="497"/>
    </location>
</feature>
<feature type="region of interest" description="Disordered" evidence="7">
    <location>
        <begin position="263"/>
        <end position="314"/>
    </location>
</feature>
<dbReference type="InterPro" id="IPR017930">
    <property type="entry name" value="Myb_dom"/>
</dbReference>
<feature type="domain" description="HTH myb-type" evidence="9">
    <location>
        <begin position="177"/>
        <end position="227"/>
    </location>
</feature>
<dbReference type="GO" id="GO:0005634">
    <property type="term" value="C:nucleus"/>
    <property type="evidence" value="ECO:0007669"/>
    <property type="project" value="UniProtKB-SubCell"/>
</dbReference>
<feature type="compositionally biased region" description="Low complexity" evidence="7">
    <location>
        <begin position="35"/>
        <end position="64"/>
    </location>
</feature>
<keyword evidence="11" id="KW-1185">Reference proteome</keyword>
<sequence>MSSTSIPATSVQIEKEEMDEVKIEERCLENKQLTAASSSSISEGSSSAIVKSPSVSSPATASPTNRRTTGPIRRAKGGWTPEEDETLRNAVATFKGKSWKKIVFPDRSEVQCLHRWQKVLNPELVKGPWTQEEDDKIIGLVAKYGPTKWSVIAKSLPGRIGKQCRERWHNHLNPDIKKEAWTLEEELLLMNAHRIHGNKWAEIAKALPGRTDNSIKNHWNSSLKKKLDFYLATGKLPPVPKNGIQNGIQNGKKDVFKPALMKTTRESDSAAQASSGTTDGYKLENDFKDSTQLPDMAASSSGLPNESADSEGTECKAWSSPVGPCYCQSELLQKCQNCEDSHEIGEGKVMSGQHLETPPYGSLCYEPPQLETCVAPTFDHSNGNPAQSEYNSTPVSSPVSFYTPPCRKISNLNAQSPESILRLAAKAIPTLLPYFGRGGVPEMPDIPRKIGQQMIEDSFHVSDDNERPRKASNRTGVQDQSSDEVPNSKAFNASPPYRLRSKRTAVFKSVERQLAFTIDKEKHNGTKPEGTSLKQLLVVDNQR</sequence>
<keyword evidence="5" id="KW-0804">Transcription</keyword>
<dbReference type="GO" id="GO:0000981">
    <property type="term" value="F:DNA-binding transcription factor activity, RNA polymerase II-specific"/>
    <property type="evidence" value="ECO:0007669"/>
    <property type="project" value="TreeGrafter"/>
</dbReference>
<comment type="caution">
    <text evidence="10">The sequence shown here is derived from an EMBL/GenBank/DDBJ whole genome shotgun (WGS) entry which is preliminary data.</text>
</comment>
<dbReference type="SUPFAM" id="SSF46689">
    <property type="entry name" value="Homeodomain-like"/>
    <property type="match status" value="2"/>
</dbReference>
<dbReference type="Pfam" id="PF00249">
    <property type="entry name" value="Myb_DNA-binding"/>
    <property type="match status" value="3"/>
</dbReference>
<evidence type="ECO:0000256" key="7">
    <source>
        <dbReference type="SAM" id="MobiDB-lite"/>
    </source>
</evidence>
<feature type="domain" description="Myb-like" evidence="8">
    <location>
        <begin position="121"/>
        <end position="172"/>
    </location>
</feature>
<feature type="region of interest" description="Disordered" evidence="7">
    <location>
        <begin position="1"/>
        <end position="20"/>
    </location>
</feature>
<feature type="compositionally biased region" description="Polar residues" evidence="7">
    <location>
        <begin position="473"/>
        <end position="491"/>
    </location>
</feature>
<dbReference type="InterPro" id="IPR050560">
    <property type="entry name" value="MYB_TF"/>
</dbReference>
<dbReference type="Proteomes" id="UP001159364">
    <property type="component" value="Unassembled WGS sequence"/>
</dbReference>
<comment type="subcellular location">
    <subcellularLocation>
        <location evidence="1">Nucleus</location>
    </subcellularLocation>
</comment>
<evidence type="ECO:0000259" key="9">
    <source>
        <dbReference type="PROSITE" id="PS51294"/>
    </source>
</evidence>
<evidence type="ECO:0000313" key="11">
    <source>
        <dbReference type="Proteomes" id="UP001159364"/>
    </source>
</evidence>
<dbReference type="SMART" id="SM00717">
    <property type="entry name" value="SANT"/>
    <property type="match status" value="3"/>
</dbReference>
<keyword evidence="6" id="KW-0539">Nucleus</keyword>
<evidence type="ECO:0000256" key="6">
    <source>
        <dbReference type="ARBA" id="ARBA00023242"/>
    </source>
</evidence>